<dbReference type="CDD" id="cd00130">
    <property type="entry name" value="PAS"/>
    <property type="match status" value="1"/>
</dbReference>
<dbReference type="PROSITE" id="PS50109">
    <property type="entry name" value="HIS_KIN"/>
    <property type="match status" value="1"/>
</dbReference>
<keyword evidence="6" id="KW-0418">Kinase</keyword>
<proteinExistence type="predicted"/>
<dbReference type="EMBL" id="JBHUHT010000004">
    <property type="protein sequence ID" value="MFD2094520.1"/>
    <property type="molecule type" value="Genomic_DNA"/>
</dbReference>
<dbReference type="Pfam" id="PF13426">
    <property type="entry name" value="PAS_9"/>
    <property type="match status" value="1"/>
</dbReference>
<dbReference type="Proteomes" id="UP001597380">
    <property type="component" value="Unassembled WGS sequence"/>
</dbReference>
<dbReference type="PROSITE" id="PS50112">
    <property type="entry name" value="PAS"/>
    <property type="match status" value="1"/>
</dbReference>
<sequence length="523" mass="57803">MSKLAEQTLAFTAPSQIAAGLGVEGLVGIQQFIQAVEQAPLAISITDLKANILYVNPWFCQTTGYHGEELQGRNHSILSFRTTPVEVYEGLWKQLKLGKCWQGRLINRRKNGQRYLADVTVSPLANDEGEITHYLGIHRDVTDTHELNTKLINQKALVEAVLNATPVAIALLDSNHNVVLDNLAYKALSAEMANEPAKQFIKKLQQDLGDSAVEQLCSRQLAEGHGLSLELHQTRGERWFYCKISSFAATDSHVDGYFTPSASNYLVLTISEHTKEKRHQEQQRVAELQRMTAESEMIHVMQETLHAAIHQMQGPINMIDAAVNVLANRSGKCPGLEAMELALKSGADAVEQMQQALPERPQEALQPVNVNQLIHDVSSLTTHRLLKASIPMQLQLTATLPSVNGQPSRLRVAVKQLIDNAIDAIEFGKTEHRELAIQTFLDEDHVVVAIDDSGPGIPEKQKIKVFQPFFSTKPVASNGARGIGLSIVQQVMNEHCASLRFERSPLGGCRALISLPRRNGERS</sequence>
<dbReference type="SUPFAM" id="SSF55874">
    <property type="entry name" value="ATPase domain of HSP90 chaperone/DNA topoisomerase II/histidine kinase"/>
    <property type="match status" value="1"/>
</dbReference>
<dbReference type="PANTHER" id="PTHR43065">
    <property type="entry name" value="SENSOR HISTIDINE KINASE"/>
    <property type="match status" value="1"/>
</dbReference>
<evidence type="ECO:0000259" key="11">
    <source>
        <dbReference type="PROSITE" id="PS50113"/>
    </source>
</evidence>
<dbReference type="Gene3D" id="3.30.565.10">
    <property type="entry name" value="Histidine kinase-like ATPase, C-terminal domain"/>
    <property type="match status" value="1"/>
</dbReference>
<evidence type="ECO:0000256" key="6">
    <source>
        <dbReference type="ARBA" id="ARBA00022777"/>
    </source>
</evidence>
<dbReference type="SMART" id="SM00387">
    <property type="entry name" value="HATPase_c"/>
    <property type="match status" value="1"/>
</dbReference>
<keyword evidence="7" id="KW-0067">ATP-binding</keyword>
<evidence type="ECO:0000259" key="9">
    <source>
        <dbReference type="PROSITE" id="PS50109"/>
    </source>
</evidence>
<dbReference type="InterPro" id="IPR005467">
    <property type="entry name" value="His_kinase_dom"/>
</dbReference>
<dbReference type="NCBIfam" id="TIGR00229">
    <property type="entry name" value="sensory_box"/>
    <property type="match status" value="1"/>
</dbReference>
<keyword evidence="5" id="KW-0547">Nucleotide-binding</keyword>
<evidence type="ECO:0000256" key="3">
    <source>
        <dbReference type="ARBA" id="ARBA00022553"/>
    </source>
</evidence>
<organism evidence="12 13">
    <name type="scientific">Corallincola platygyrae</name>
    <dbReference type="NCBI Taxonomy" id="1193278"/>
    <lineage>
        <taxon>Bacteria</taxon>
        <taxon>Pseudomonadati</taxon>
        <taxon>Pseudomonadota</taxon>
        <taxon>Gammaproteobacteria</taxon>
        <taxon>Alteromonadales</taxon>
        <taxon>Psychromonadaceae</taxon>
        <taxon>Corallincola</taxon>
    </lineage>
</organism>
<dbReference type="SUPFAM" id="SSF55785">
    <property type="entry name" value="PYP-like sensor domain (PAS domain)"/>
    <property type="match status" value="2"/>
</dbReference>
<dbReference type="SMART" id="SM00091">
    <property type="entry name" value="PAS"/>
    <property type="match status" value="1"/>
</dbReference>
<keyword evidence="8" id="KW-0902">Two-component regulatory system</keyword>
<dbReference type="PRINTS" id="PR00344">
    <property type="entry name" value="BCTRLSENSOR"/>
</dbReference>
<dbReference type="PANTHER" id="PTHR43065:SF10">
    <property type="entry name" value="PEROXIDE STRESS-ACTIVATED HISTIDINE KINASE MAK3"/>
    <property type="match status" value="1"/>
</dbReference>
<dbReference type="InterPro" id="IPR004358">
    <property type="entry name" value="Sig_transdc_His_kin-like_C"/>
</dbReference>
<dbReference type="InterPro" id="IPR000014">
    <property type="entry name" value="PAS"/>
</dbReference>
<dbReference type="InterPro" id="IPR001610">
    <property type="entry name" value="PAC"/>
</dbReference>
<dbReference type="SMART" id="SM00086">
    <property type="entry name" value="PAC"/>
    <property type="match status" value="1"/>
</dbReference>
<keyword evidence="13" id="KW-1185">Reference proteome</keyword>
<evidence type="ECO:0000256" key="2">
    <source>
        <dbReference type="ARBA" id="ARBA00012438"/>
    </source>
</evidence>
<dbReference type="RefSeq" id="WP_345338683.1">
    <property type="nucleotide sequence ID" value="NZ_BAABLI010000007.1"/>
</dbReference>
<feature type="domain" description="Histidine kinase" evidence="9">
    <location>
        <begin position="307"/>
        <end position="519"/>
    </location>
</feature>
<keyword evidence="3" id="KW-0597">Phosphoprotein</keyword>
<dbReference type="InterPro" id="IPR014285">
    <property type="entry name" value="N_fixation_neg-reg_NifL"/>
</dbReference>
<dbReference type="EC" id="2.7.13.3" evidence="2"/>
<gene>
    <name evidence="12" type="primary">nifL</name>
    <name evidence="12" type="ORF">ACFSJ3_00860</name>
</gene>
<keyword evidence="4" id="KW-0808">Transferase</keyword>
<evidence type="ECO:0000256" key="7">
    <source>
        <dbReference type="ARBA" id="ARBA00022840"/>
    </source>
</evidence>
<dbReference type="Pfam" id="PF02518">
    <property type="entry name" value="HATPase_c"/>
    <property type="match status" value="1"/>
</dbReference>
<name>A0ABW4XGA1_9GAMM</name>
<reference evidence="13" key="1">
    <citation type="journal article" date="2019" name="Int. J. Syst. Evol. Microbiol.">
        <title>The Global Catalogue of Microorganisms (GCM) 10K type strain sequencing project: providing services to taxonomists for standard genome sequencing and annotation.</title>
        <authorList>
            <consortium name="The Broad Institute Genomics Platform"/>
            <consortium name="The Broad Institute Genome Sequencing Center for Infectious Disease"/>
            <person name="Wu L."/>
            <person name="Ma J."/>
        </authorList>
    </citation>
    <scope>NUCLEOTIDE SEQUENCE [LARGE SCALE GENOMIC DNA]</scope>
    <source>
        <strain evidence="13">CGMCC 1.10992</strain>
    </source>
</reference>
<evidence type="ECO:0000313" key="12">
    <source>
        <dbReference type="EMBL" id="MFD2094520.1"/>
    </source>
</evidence>
<dbReference type="PROSITE" id="PS50113">
    <property type="entry name" value="PAC"/>
    <property type="match status" value="1"/>
</dbReference>
<protein>
    <recommendedName>
        <fullName evidence="2">histidine kinase</fullName>
        <ecNumber evidence="2">2.7.13.3</ecNumber>
    </recommendedName>
</protein>
<evidence type="ECO:0000256" key="8">
    <source>
        <dbReference type="ARBA" id="ARBA00023012"/>
    </source>
</evidence>
<evidence type="ECO:0000256" key="5">
    <source>
        <dbReference type="ARBA" id="ARBA00022741"/>
    </source>
</evidence>
<comment type="catalytic activity">
    <reaction evidence="1">
        <text>ATP + protein L-histidine = ADP + protein N-phospho-L-histidine.</text>
        <dbReference type="EC" id="2.7.13.3"/>
    </reaction>
</comment>
<dbReference type="InterPro" id="IPR000700">
    <property type="entry name" value="PAS-assoc_C"/>
</dbReference>
<dbReference type="NCBIfam" id="TIGR02938">
    <property type="entry name" value="nifL_nitrog"/>
    <property type="match status" value="1"/>
</dbReference>
<evidence type="ECO:0000259" key="10">
    <source>
        <dbReference type="PROSITE" id="PS50112"/>
    </source>
</evidence>
<dbReference type="Gene3D" id="3.30.450.20">
    <property type="entry name" value="PAS domain"/>
    <property type="match status" value="2"/>
</dbReference>
<evidence type="ECO:0000256" key="4">
    <source>
        <dbReference type="ARBA" id="ARBA00022679"/>
    </source>
</evidence>
<accession>A0ABW4XGA1</accession>
<evidence type="ECO:0000313" key="13">
    <source>
        <dbReference type="Proteomes" id="UP001597380"/>
    </source>
</evidence>
<evidence type="ECO:0000256" key="1">
    <source>
        <dbReference type="ARBA" id="ARBA00000085"/>
    </source>
</evidence>
<dbReference type="InterPro" id="IPR003594">
    <property type="entry name" value="HATPase_dom"/>
</dbReference>
<dbReference type="InterPro" id="IPR036890">
    <property type="entry name" value="HATPase_C_sf"/>
</dbReference>
<feature type="domain" description="PAC" evidence="11">
    <location>
        <begin position="99"/>
        <end position="153"/>
    </location>
</feature>
<comment type="caution">
    <text evidence="12">The sequence shown here is derived from an EMBL/GenBank/DDBJ whole genome shotgun (WGS) entry which is preliminary data.</text>
</comment>
<dbReference type="InterPro" id="IPR035965">
    <property type="entry name" value="PAS-like_dom_sf"/>
</dbReference>
<feature type="domain" description="PAS" evidence="10">
    <location>
        <begin position="28"/>
        <end position="80"/>
    </location>
</feature>